<proteinExistence type="predicted"/>
<organism evidence="4 5">
    <name type="scientific">Pontixanthobacter luteolus</name>
    <dbReference type="NCBI Taxonomy" id="295089"/>
    <lineage>
        <taxon>Bacteria</taxon>
        <taxon>Pseudomonadati</taxon>
        <taxon>Pseudomonadota</taxon>
        <taxon>Alphaproteobacteria</taxon>
        <taxon>Sphingomonadales</taxon>
        <taxon>Erythrobacteraceae</taxon>
        <taxon>Pontixanthobacter</taxon>
    </lineage>
</organism>
<dbReference type="Pfam" id="PF00652">
    <property type="entry name" value="Ricin_B_lectin"/>
    <property type="match status" value="1"/>
</dbReference>
<dbReference type="Proteomes" id="UP000471435">
    <property type="component" value="Unassembled WGS sequence"/>
</dbReference>
<dbReference type="InterPro" id="IPR000772">
    <property type="entry name" value="Ricin_B_lectin"/>
</dbReference>
<feature type="signal peptide" evidence="2">
    <location>
        <begin position="1"/>
        <end position="31"/>
    </location>
</feature>
<dbReference type="RefSeq" id="WP_160731606.1">
    <property type="nucleotide sequence ID" value="NZ_CANLWR010000002.1"/>
</dbReference>
<keyword evidence="5" id="KW-1185">Reference proteome</keyword>
<evidence type="ECO:0000313" key="4">
    <source>
        <dbReference type="EMBL" id="MXP48421.1"/>
    </source>
</evidence>
<feature type="chain" id="PRO_5026361637" description="Ricin B lectin domain-containing protein" evidence="2">
    <location>
        <begin position="32"/>
        <end position="336"/>
    </location>
</feature>
<dbReference type="SUPFAM" id="SSF50370">
    <property type="entry name" value="Ricin B-like lectins"/>
    <property type="match status" value="1"/>
</dbReference>
<evidence type="ECO:0000259" key="3">
    <source>
        <dbReference type="SMART" id="SM00458"/>
    </source>
</evidence>
<sequence>MISAFRAVLLQTRLALAALFISFLVAAPAAAQVPADLRTFEEISPMAPLPIDGVWRLQELNRQVLIENGHVIAMEEWNHMFLWTVERGMVTSTDLRQTGPSSFSAYDALLKRTMQWTVREDGIIVASGGNGLLDPKFTLSPIELAYPAAFEELRAGQYNPAPELPGPLPPPAIQPGPQPVPLPGPPPGLTVEPQRPEPLDLDISITGPIQNGAGKCLDLHGPDATKQGGKVQVWNCLGGANQRFLYLEDDGLILTASGMCLEAVGSGDGAAVQAFGCDGNSAQLWTVVRVPLVGTAIRHNATMKCLDADAAGASNNGGVVQLWECNMAPHQQWSVE</sequence>
<dbReference type="Gene3D" id="2.80.10.50">
    <property type="match status" value="1"/>
</dbReference>
<keyword evidence="2" id="KW-0732">Signal</keyword>
<dbReference type="SMART" id="SM00458">
    <property type="entry name" value="RICIN"/>
    <property type="match status" value="1"/>
</dbReference>
<dbReference type="AlphaFoldDB" id="A0A6I4V4Y8"/>
<comment type="caution">
    <text evidence="4">The sequence shown here is derived from an EMBL/GenBank/DDBJ whole genome shotgun (WGS) entry which is preliminary data.</text>
</comment>
<dbReference type="CDD" id="cd00161">
    <property type="entry name" value="beta-trefoil_Ricin-like"/>
    <property type="match status" value="1"/>
</dbReference>
<dbReference type="InterPro" id="IPR035992">
    <property type="entry name" value="Ricin_B-like_lectins"/>
</dbReference>
<gene>
    <name evidence="4" type="ORF">GRI43_13590</name>
</gene>
<dbReference type="EMBL" id="WTYP01000002">
    <property type="protein sequence ID" value="MXP48421.1"/>
    <property type="molecule type" value="Genomic_DNA"/>
</dbReference>
<dbReference type="OrthoDB" id="7397152at2"/>
<evidence type="ECO:0000256" key="2">
    <source>
        <dbReference type="SAM" id="SignalP"/>
    </source>
</evidence>
<feature type="domain" description="Ricin B lectin" evidence="3">
    <location>
        <begin position="206"/>
        <end position="336"/>
    </location>
</feature>
<protein>
    <recommendedName>
        <fullName evidence="3">Ricin B lectin domain-containing protein</fullName>
    </recommendedName>
</protein>
<feature type="compositionally biased region" description="Pro residues" evidence="1">
    <location>
        <begin position="162"/>
        <end position="188"/>
    </location>
</feature>
<dbReference type="PROSITE" id="PS50231">
    <property type="entry name" value="RICIN_B_LECTIN"/>
    <property type="match status" value="1"/>
</dbReference>
<evidence type="ECO:0000256" key="1">
    <source>
        <dbReference type="SAM" id="MobiDB-lite"/>
    </source>
</evidence>
<name>A0A6I4V4Y8_9SPHN</name>
<evidence type="ECO:0000313" key="5">
    <source>
        <dbReference type="Proteomes" id="UP000471435"/>
    </source>
</evidence>
<feature type="region of interest" description="Disordered" evidence="1">
    <location>
        <begin position="158"/>
        <end position="189"/>
    </location>
</feature>
<reference evidence="4 5" key="1">
    <citation type="submission" date="2019-12" db="EMBL/GenBank/DDBJ databases">
        <title>Genomic-based taxomic classification of the family Erythrobacteraceae.</title>
        <authorList>
            <person name="Xu L."/>
        </authorList>
    </citation>
    <scope>NUCLEOTIDE SEQUENCE [LARGE SCALE GENOMIC DNA]</scope>
    <source>
        <strain evidence="4 5">SW-109</strain>
    </source>
</reference>
<accession>A0A6I4V4Y8</accession>